<dbReference type="GO" id="GO:0016787">
    <property type="term" value="F:hydrolase activity"/>
    <property type="evidence" value="ECO:0007669"/>
    <property type="project" value="UniProtKB-KW"/>
</dbReference>
<feature type="transmembrane region" description="Helical" evidence="1">
    <location>
        <begin position="12"/>
        <end position="31"/>
    </location>
</feature>
<keyword evidence="4" id="KW-1185">Reference proteome</keyword>
<dbReference type="EMBL" id="CP134050">
    <property type="protein sequence ID" value="WNC17218.1"/>
    <property type="molecule type" value="Genomic_DNA"/>
</dbReference>
<feature type="transmembrane region" description="Helical" evidence="1">
    <location>
        <begin position="105"/>
        <end position="127"/>
    </location>
</feature>
<feature type="transmembrane region" description="Helical" evidence="1">
    <location>
        <begin position="79"/>
        <end position="99"/>
    </location>
</feature>
<evidence type="ECO:0000256" key="1">
    <source>
        <dbReference type="SAM" id="Phobius"/>
    </source>
</evidence>
<feature type="transmembrane region" description="Helical" evidence="1">
    <location>
        <begin position="156"/>
        <end position="176"/>
    </location>
</feature>
<keyword evidence="1" id="KW-0812">Transmembrane</keyword>
<sequence length="186" mass="20502">MDEANLRLNLWLTQVVVLAIAAVGSFLVHGIGGTAGLFDMPKWTGMTLAMGFALSIVVASIAMDRFLPPHWQDDGNVNELVFGSMSPLMTVLVCISVGVGEEWLFRGVVQHFAGNLGTSVIFTVIHIRYLKKPLLFLSVFTTSMLLGLLYEWEGTLWPSITAHIAIDLLLAFYLQYTLKKGKGEKE</sequence>
<evidence type="ECO:0000259" key="2">
    <source>
        <dbReference type="Pfam" id="PF02517"/>
    </source>
</evidence>
<keyword evidence="3" id="KW-0378">Hydrolase</keyword>
<keyword evidence="1" id="KW-0472">Membrane</keyword>
<protein>
    <submittedName>
        <fullName evidence="3">CPBP family intramembrane glutamic endopeptidase</fullName>
        <ecNumber evidence="3">3.4.-.-</ecNumber>
    </submittedName>
</protein>
<dbReference type="RefSeq" id="WP_310772681.1">
    <property type="nucleotide sequence ID" value="NZ_CP134050.1"/>
</dbReference>
<evidence type="ECO:0000313" key="3">
    <source>
        <dbReference type="EMBL" id="WNC17218.1"/>
    </source>
</evidence>
<keyword evidence="1" id="KW-1133">Transmembrane helix</keyword>
<dbReference type="Proteomes" id="UP001256827">
    <property type="component" value="Chromosome"/>
</dbReference>
<feature type="domain" description="CAAX prenyl protease 2/Lysostaphin resistance protein A-like" evidence="2">
    <location>
        <begin position="86"/>
        <end position="168"/>
    </location>
</feature>
<name>A0ABY9TES8_BREBE</name>
<evidence type="ECO:0000313" key="4">
    <source>
        <dbReference type="Proteomes" id="UP001256827"/>
    </source>
</evidence>
<dbReference type="InterPro" id="IPR003675">
    <property type="entry name" value="Rce1/LyrA-like_dom"/>
</dbReference>
<proteinExistence type="predicted"/>
<feature type="transmembrane region" description="Helical" evidence="1">
    <location>
        <begin position="43"/>
        <end position="67"/>
    </location>
</feature>
<dbReference type="Pfam" id="PF02517">
    <property type="entry name" value="Rce1-like"/>
    <property type="match status" value="1"/>
</dbReference>
<gene>
    <name evidence="3" type="ORF">RGB73_13190</name>
</gene>
<accession>A0ABY9TES8</accession>
<organism evidence="3 4">
    <name type="scientific">Brevibacillus brevis</name>
    <name type="common">Bacillus brevis</name>
    <dbReference type="NCBI Taxonomy" id="1393"/>
    <lineage>
        <taxon>Bacteria</taxon>
        <taxon>Bacillati</taxon>
        <taxon>Bacillota</taxon>
        <taxon>Bacilli</taxon>
        <taxon>Bacillales</taxon>
        <taxon>Paenibacillaceae</taxon>
        <taxon>Brevibacillus</taxon>
    </lineage>
</organism>
<dbReference type="EC" id="3.4.-.-" evidence="3"/>
<reference evidence="3 4" key="1">
    <citation type="submission" date="2023-09" db="EMBL/GenBank/DDBJ databases">
        <title>Complete Genome and Methylome dissection of Bacillus brevis NEB573 original source of BbsI restriction endonuclease.</title>
        <authorList>
            <person name="Fomenkov A."/>
            <person name="Roberts R.D."/>
        </authorList>
    </citation>
    <scope>NUCLEOTIDE SEQUENCE [LARGE SCALE GENOMIC DNA]</scope>
    <source>
        <strain evidence="3 4">NEB573</strain>
    </source>
</reference>